<organism evidence="3 4">
    <name type="scientific">Promicromonospora citrea</name>
    <dbReference type="NCBI Taxonomy" id="43677"/>
    <lineage>
        <taxon>Bacteria</taxon>
        <taxon>Bacillati</taxon>
        <taxon>Actinomycetota</taxon>
        <taxon>Actinomycetes</taxon>
        <taxon>Micrococcales</taxon>
        <taxon>Promicromonosporaceae</taxon>
        <taxon>Promicromonospora</taxon>
    </lineage>
</organism>
<keyword evidence="2" id="KW-1133">Transmembrane helix</keyword>
<comment type="caution">
    <text evidence="3">The sequence shown here is derived from an EMBL/GenBank/DDBJ whole genome shotgun (WGS) entry which is preliminary data.</text>
</comment>
<dbReference type="RefSeq" id="WP_189086905.1">
    <property type="nucleotide sequence ID" value="NZ_BMPT01000002.1"/>
</dbReference>
<proteinExistence type="predicted"/>
<feature type="transmembrane region" description="Helical" evidence="2">
    <location>
        <begin position="70"/>
        <end position="95"/>
    </location>
</feature>
<keyword evidence="4" id="KW-1185">Reference proteome</keyword>
<name>A0A8H9GE66_9MICO</name>
<feature type="transmembrane region" description="Helical" evidence="2">
    <location>
        <begin position="29"/>
        <end position="50"/>
    </location>
</feature>
<reference evidence="3" key="2">
    <citation type="submission" date="2020-09" db="EMBL/GenBank/DDBJ databases">
        <authorList>
            <person name="Sun Q."/>
            <person name="Ohkuma M."/>
        </authorList>
    </citation>
    <scope>NUCLEOTIDE SEQUENCE</scope>
    <source>
        <strain evidence="3">JCM 3051</strain>
    </source>
</reference>
<accession>A0A8H9GE66</accession>
<evidence type="ECO:0008006" key="5">
    <source>
        <dbReference type="Google" id="ProtNLM"/>
    </source>
</evidence>
<evidence type="ECO:0000313" key="3">
    <source>
        <dbReference type="EMBL" id="GGM14881.1"/>
    </source>
</evidence>
<evidence type="ECO:0000256" key="2">
    <source>
        <dbReference type="SAM" id="Phobius"/>
    </source>
</evidence>
<dbReference type="CDD" id="cd00118">
    <property type="entry name" value="LysM"/>
    <property type="match status" value="1"/>
</dbReference>
<protein>
    <recommendedName>
        <fullName evidence="5">LysM domain-containing protein</fullName>
    </recommendedName>
</protein>
<dbReference type="AlphaFoldDB" id="A0A8H9GE66"/>
<gene>
    <name evidence="3" type="ORF">GCM10010102_07960</name>
</gene>
<dbReference type="EMBL" id="BMPT01000002">
    <property type="protein sequence ID" value="GGM14881.1"/>
    <property type="molecule type" value="Genomic_DNA"/>
</dbReference>
<sequence length="262" mass="26310">MSTTIWSATPAPTAPASDAARARVRRSTVVLVLVALGLVAAAIALGARAWHVGSGLGSALFPVDGIVELAAVATGAVVAGRAAGHAVVALGWVLACRRGVRWAAGERAVSRHAPAVVRRLARSAVGVGVGLALAAPTASALPDRGGDPAGADGPAAVSLAWRTTGGATADRVDAAGADRPERSALVDRGLPGGGERRPVVVVEPGDTLWDLAADGLADANPSVTDPPDAEIAAAVERWHHVNRAVLGDDPDLLLPGMVLYRP</sequence>
<dbReference type="Proteomes" id="UP000655589">
    <property type="component" value="Unassembled WGS sequence"/>
</dbReference>
<reference evidence="3" key="1">
    <citation type="journal article" date="2014" name="Int. J. Syst. Evol. Microbiol.">
        <title>Complete genome sequence of Corynebacterium casei LMG S-19264T (=DSM 44701T), isolated from a smear-ripened cheese.</title>
        <authorList>
            <consortium name="US DOE Joint Genome Institute (JGI-PGF)"/>
            <person name="Walter F."/>
            <person name="Albersmeier A."/>
            <person name="Kalinowski J."/>
            <person name="Ruckert C."/>
        </authorList>
    </citation>
    <scope>NUCLEOTIDE SEQUENCE</scope>
    <source>
        <strain evidence="3">JCM 3051</strain>
    </source>
</reference>
<feature type="region of interest" description="Disordered" evidence="1">
    <location>
        <begin position="170"/>
        <end position="190"/>
    </location>
</feature>
<keyword evidence="2" id="KW-0472">Membrane</keyword>
<evidence type="ECO:0000256" key="1">
    <source>
        <dbReference type="SAM" id="MobiDB-lite"/>
    </source>
</evidence>
<feature type="compositionally biased region" description="Basic and acidic residues" evidence="1">
    <location>
        <begin position="170"/>
        <end position="185"/>
    </location>
</feature>
<keyword evidence="2" id="KW-0812">Transmembrane</keyword>
<dbReference type="InterPro" id="IPR018392">
    <property type="entry name" value="LysM"/>
</dbReference>
<evidence type="ECO:0000313" key="4">
    <source>
        <dbReference type="Proteomes" id="UP000655589"/>
    </source>
</evidence>